<dbReference type="EMBL" id="JADPMV010000002">
    <property type="protein sequence ID" value="MBS7663241.1"/>
    <property type="molecule type" value="Genomic_DNA"/>
</dbReference>
<comment type="similarity">
    <text evidence="2 8">Belongs to the 4-toluene sulfonate uptake permease (TSUP) (TC 2.A.102) family.</text>
</comment>
<dbReference type="InterPro" id="IPR052017">
    <property type="entry name" value="TSUP"/>
</dbReference>
<dbReference type="Pfam" id="PF01925">
    <property type="entry name" value="TauE"/>
    <property type="match status" value="1"/>
</dbReference>
<keyword evidence="10" id="KW-1185">Reference proteome</keyword>
<evidence type="ECO:0000256" key="7">
    <source>
        <dbReference type="ARBA" id="ARBA00023136"/>
    </source>
</evidence>
<evidence type="ECO:0000256" key="6">
    <source>
        <dbReference type="ARBA" id="ARBA00022989"/>
    </source>
</evidence>
<keyword evidence="6 8" id="KW-1133">Transmembrane helix</keyword>
<feature type="transmembrane region" description="Helical" evidence="8">
    <location>
        <begin position="126"/>
        <end position="151"/>
    </location>
</feature>
<evidence type="ECO:0000256" key="1">
    <source>
        <dbReference type="ARBA" id="ARBA00004651"/>
    </source>
</evidence>
<gene>
    <name evidence="9" type="ORF">I0D00_15015</name>
</gene>
<feature type="transmembrane region" description="Helical" evidence="8">
    <location>
        <begin position="163"/>
        <end position="180"/>
    </location>
</feature>
<keyword evidence="5 8" id="KW-0812">Transmembrane</keyword>
<feature type="transmembrane region" description="Helical" evidence="8">
    <location>
        <begin position="222"/>
        <end position="243"/>
    </location>
</feature>
<evidence type="ECO:0000256" key="4">
    <source>
        <dbReference type="ARBA" id="ARBA00022475"/>
    </source>
</evidence>
<keyword evidence="7 8" id="KW-0472">Membrane</keyword>
<accession>A0ABS5Q4K0</accession>
<feature type="transmembrane region" description="Helical" evidence="8">
    <location>
        <begin position="43"/>
        <end position="62"/>
    </location>
</feature>
<dbReference type="InterPro" id="IPR002781">
    <property type="entry name" value="TM_pro_TauE-like"/>
</dbReference>
<feature type="transmembrane region" description="Helical" evidence="8">
    <location>
        <begin position="83"/>
        <end position="114"/>
    </location>
</feature>
<sequence length="246" mass="25677">MSYSALDCLALLIVLGGCLVQALLGIGFALLAAPLLYLLDPGYVPGPVLLLGFLLACCMLLGERQAPAWRRPLPAILGRLPGAWCGGLLLGLLPGAWLGLLLSACVLLAVLSSYRWLALPCSPRNLALAGFCSGLMGTATAVGGPPMALVYQGREAADTRAELAAFFLLTTPASLLALLYQGRLPLDDLLSGSLKLAPGVLAGYGLALCLRGRFDRHNPRRLLLLLAGLAAGGLLLLSLWRLWAGA</sequence>
<keyword evidence="3" id="KW-0813">Transport</keyword>
<proteinExistence type="inferred from homology"/>
<dbReference type="Proteomes" id="UP001196601">
    <property type="component" value="Unassembled WGS sequence"/>
</dbReference>
<dbReference type="PANTHER" id="PTHR30269:SF37">
    <property type="entry name" value="MEMBRANE TRANSPORTER PROTEIN"/>
    <property type="match status" value="1"/>
</dbReference>
<evidence type="ECO:0000313" key="10">
    <source>
        <dbReference type="Proteomes" id="UP001196601"/>
    </source>
</evidence>
<organism evidence="9 10">
    <name type="scientific">Pseudomonas lalucatii</name>
    <dbReference type="NCBI Taxonomy" id="1424203"/>
    <lineage>
        <taxon>Bacteria</taxon>
        <taxon>Pseudomonadati</taxon>
        <taxon>Pseudomonadota</taxon>
        <taxon>Gammaproteobacteria</taxon>
        <taxon>Pseudomonadales</taxon>
        <taxon>Pseudomonadaceae</taxon>
        <taxon>Pseudomonas</taxon>
    </lineage>
</organism>
<evidence type="ECO:0000313" key="9">
    <source>
        <dbReference type="EMBL" id="MBS7663241.1"/>
    </source>
</evidence>
<comment type="subcellular location">
    <subcellularLocation>
        <location evidence="1 8">Cell membrane</location>
        <topology evidence="1 8">Multi-pass membrane protein</topology>
    </subcellularLocation>
</comment>
<comment type="caution">
    <text evidence="9">The sequence shown here is derived from an EMBL/GenBank/DDBJ whole genome shotgun (WGS) entry which is preliminary data.</text>
</comment>
<name>A0ABS5Q4K0_9PSED</name>
<evidence type="ECO:0000256" key="5">
    <source>
        <dbReference type="ARBA" id="ARBA00022692"/>
    </source>
</evidence>
<dbReference type="RefSeq" id="WP_213640644.1">
    <property type="nucleotide sequence ID" value="NZ_JADPMV010000002.1"/>
</dbReference>
<dbReference type="PANTHER" id="PTHR30269">
    <property type="entry name" value="TRANSMEMBRANE PROTEIN YFCA"/>
    <property type="match status" value="1"/>
</dbReference>
<protein>
    <recommendedName>
        <fullName evidence="8">Probable membrane transporter protein</fullName>
    </recommendedName>
</protein>
<evidence type="ECO:0000256" key="8">
    <source>
        <dbReference type="RuleBase" id="RU363041"/>
    </source>
</evidence>
<evidence type="ECO:0000256" key="3">
    <source>
        <dbReference type="ARBA" id="ARBA00022448"/>
    </source>
</evidence>
<evidence type="ECO:0000256" key="2">
    <source>
        <dbReference type="ARBA" id="ARBA00009142"/>
    </source>
</evidence>
<reference evidence="9 10" key="1">
    <citation type="journal article" date="2021" name="Syst. Appl. Microbiol.">
        <title>Pseudomonas lalucatii sp. nov. isolated from Vallgornera, a karstic cave in Mallorca, Western Mediterranean.</title>
        <authorList>
            <person name="Busquets A."/>
            <person name="Mulet M."/>
            <person name="Gomila M."/>
            <person name="Garcia-Valdes E."/>
        </authorList>
    </citation>
    <scope>NUCLEOTIDE SEQUENCE [LARGE SCALE GENOMIC DNA]</scope>
    <source>
        <strain evidence="9 10">R1b54</strain>
    </source>
</reference>
<feature type="transmembrane region" description="Helical" evidence="8">
    <location>
        <begin position="12"/>
        <end position="37"/>
    </location>
</feature>
<keyword evidence="4 8" id="KW-1003">Cell membrane</keyword>